<dbReference type="Gene3D" id="3.40.1420.10">
    <property type="entry name" value="Inhibitor of vertebrate lysozyme"/>
    <property type="match status" value="1"/>
</dbReference>
<dbReference type="AlphaFoldDB" id="A0A7H0LM81"/>
<protein>
    <submittedName>
        <fullName evidence="1">Uncharacterized protein</fullName>
    </submittedName>
</protein>
<dbReference type="EMBL" id="CP061038">
    <property type="protein sequence ID" value="QNQ10784.1"/>
    <property type="molecule type" value="Genomic_DNA"/>
</dbReference>
<name>A0A7H0LM81_9SPHN</name>
<evidence type="ECO:0000313" key="2">
    <source>
        <dbReference type="Proteomes" id="UP000516148"/>
    </source>
</evidence>
<dbReference type="Proteomes" id="UP000516148">
    <property type="component" value="Chromosome"/>
</dbReference>
<organism evidence="1 2">
    <name type="scientific">Sphingomonas alpina</name>
    <dbReference type="NCBI Taxonomy" id="653931"/>
    <lineage>
        <taxon>Bacteria</taxon>
        <taxon>Pseudomonadati</taxon>
        <taxon>Pseudomonadota</taxon>
        <taxon>Alphaproteobacteria</taxon>
        <taxon>Sphingomonadales</taxon>
        <taxon>Sphingomonadaceae</taxon>
        <taxon>Sphingomonas</taxon>
    </lineage>
</organism>
<gene>
    <name evidence="1" type="ORF">H3Z74_06240</name>
</gene>
<sequence>MATLGLTIAACTSGGGPSDNAATANTSVAIGNTIAASAAPTGPLDAWVGKHPSEKVDGLTFLAQPSVKAAVAAVPDAKVRDFVHGYNGPDAPIVKKDGRVLAWGCEKHNCGYHNWSVSITPDGSSAEVCFYQNDAKPDGASTWYVAAGKTEQRPGNCPSE</sequence>
<accession>A0A7H0LM81</accession>
<evidence type="ECO:0000313" key="1">
    <source>
        <dbReference type="EMBL" id="QNQ10784.1"/>
    </source>
</evidence>
<proteinExistence type="predicted"/>
<dbReference type="RefSeq" id="WP_187763074.1">
    <property type="nucleotide sequence ID" value="NZ_CP061038.1"/>
</dbReference>
<keyword evidence="2" id="KW-1185">Reference proteome</keyword>
<dbReference type="InterPro" id="IPR036501">
    <property type="entry name" value="Inhibitor_vert_lysozyme_sf"/>
</dbReference>
<dbReference type="KEGG" id="spap:H3Z74_06240"/>
<reference evidence="1 2" key="1">
    <citation type="submission" date="2020-09" db="EMBL/GenBank/DDBJ databases">
        <title>Sphingomonas sp., a new species isolated from pork steak.</title>
        <authorList>
            <person name="Heidler von Heilborn D."/>
        </authorList>
    </citation>
    <scope>NUCLEOTIDE SEQUENCE [LARGE SCALE GENOMIC DNA]</scope>
    <source>
        <strain evidence="2">S8-3T</strain>
    </source>
</reference>